<dbReference type="Gene3D" id="1.25.40.10">
    <property type="entry name" value="Tetratricopeptide repeat domain"/>
    <property type="match status" value="1"/>
</dbReference>
<dbReference type="Pfam" id="PF03704">
    <property type="entry name" value="BTAD"/>
    <property type="match status" value="1"/>
</dbReference>
<dbReference type="InterPro" id="IPR051677">
    <property type="entry name" value="AfsR-DnrI-RedD_regulator"/>
</dbReference>
<feature type="DNA-binding region" description="OmpR/PhoB-type" evidence="6">
    <location>
        <begin position="1"/>
        <end position="95"/>
    </location>
</feature>
<dbReference type="AlphaFoldDB" id="A0A939FL28"/>
<evidence type="ECO:0000313" key="8">
    <source>
        <dbReference type="EMBL" id="MBO0652503.1"/>
    </source>
</evidence>
<dbReference type="InterPro" id="IPR005158">
    <property type="entry name" value="BTAD"/>
</dbReference>
<gene>
    <name evidence="8" type="ORF">J1792_06795</name>
</gene>
<reference evidence="8" key="1">
    <citation type="submission" date="2021-03" db="EMBL/GenBank/DDBJ databases">
        <title>Streptomyces strains.</title>
        <authorList>
            <person name="Lund M.B."/>
            <person name="Toerring T."/>
        </authorList>
    </citation>
    <scope>NUCLEOTIDE SEQUENCE</scope>
    <source>
        <strain evidence="8">JCM 4242</strain>
    </source>
</reference>
<evidence type="ECO:0000256" key="2">
    <source>
        <dbReference type="ARBA" id="ARBA00023012"/>
    </source>
</evidence>
<dbReference type="RefSeq" id="WP_179198747.1">
    <property type="nucleotide sequence ID" value="NZ_JAFMOF010000001.1"/>
</dbReference>
<evidence type="ECO:0000256" key="1">
    <source>
        <dbReference type="ARBA" id="ARBA00005820"/>
    </source>
</evidence>
<dbReference type="EMBL" id="JAFMOF010000001">
    <property type="protein sequence ID" value="MBO0652503.1"/>
    <property type="molecule type" value="Genomic_DNA"/>
</dbReference>
<name>A0A939FL28_9ACTN</name>
<evidence type="ECO:0000256" key="6">
    <source>
        <dbReference type="PROSITE-ProRule" id="PRU01091"/>
    </source>
</evidence>
<dbReference type="SUPFAM" id="SSF46894">
    <property type="entry name" value="C-terminal effector domain of the bipartite response regulators"/>
    <property type="match status" value="1"/>
</dbReference>
<proteinExistence type="inferred from homology"/>
<accession>A0A939FL28</accession>
<organism evidence="8 9">
    <name type="scientific">Streptomyces triculaminicus</name>
    <dbReference type="NCBI Taxonomy" id="2816232"/>
    <lineage>
        <taxon>Bacteria</taxon>
        <taxon>Bacillati</taxon>
        <taxon>Actinomycetota</taxon>
        <taxon>Actinomycetes</taxon>
        <taxon>Kitasatosporales</taxon>
        <taxon>Streptomycetaceae</taxon>
        <taxon>Streptomyces</taxon>
    </lineage>
</organism>
<dbReference type="Gene3D" id="1.10.10.10">
    <property type="entry name" value="Winged helix-like DNA-binding domain superfamily/Winged helix DNA-binding domain"/>
    <property type="match status" value="1"/>
</dbReference>
<dbReference type="Pfam" id="PF00486">
    <property type="entry name" value="Trans_reg_C"/>
    <property type="match status" value="1"/>
</dbReference>
<evidence type="ECO:0000256" key="3">
    <source>
        <dbReference type="ARBA" id="ARBA00023015"/>
    </source>
</evidence>
<dbReference type="InterPro" id="IPR016032">
    <property type="entry name" value="Sig_transdc_resp-reg_C-effctor"/>
</dbReference>
<dbReference type="InterPro" id="IPR011990">
    <property type="entry name" value="TPR-like_helical_dom_sf"/>
</dbReference>
<dbReference type="InterPro" id="IPR036388">
    <property type="entry name" value="WH-like_DNA-bd_sf"/>
</dbReference>
<dbReference type="PANTHER" id="PTHR35807">
    <property type="entry name" value="TRANSCRIPTIONAL REGULATOR REDD-RELATED"/>
    <property type="match status" value="1"/>
</dbReference>
<dbReference type="PANTHER" id="PTHR35807:SF1">
    <property type="entry name" value="TRANSCRIPTIONAL REGULATOR REDD"/>
    <property type="match status" value="1"/>
</dbReference>
<comment type="similarity">
    <text evidence="1">Belongs to the AfsR/DnrI/RedD regulatory family.</text>
</comment>
<dbReference type="Proteomes" id="UP000664781">
    <property type="component" value="Unassembled WGS sequence"/>
</dbReference>
<dbReference type="InterPro" id="IPR001867">
    <property type="entry name" value="OmpR/PhoB-type_DNA-bd"/>
</dbReference>
<evidence type="ECO:0000256" key="4">
    <source>
        <dbReference type="ARBA" id="ARBA00023125"/>
    </source>
</evidence>
<keyword evidence="3" id="KW-0805">Transcription regulation</keyword>
<sequence>MQFRILGHFEVAGDKGTVCTPRAPKQRSLLAYLCVNNGRCLSVDELIDFLWRDSAPPTARAALQVYLSQIRRRLGAFGFDPADLTNVYPGYVLRLDRYSFDLNEFTRLSSRGYGPRSAAELEREAEDLRQALALWRGPALADLRTVPALERLGRSLDESWMASYERRLEIQLLLGKERTILSELYRLAFDYPERENIHGYLMLALYRSGRTAEALSKYDELRDRLVEKLGMEPGDRLRRLHRAMLHREAWLEQPVDGILPASA</sequence>
<dbReference type="GO" id="GO:0006355">
    <property type="term" value="P:regulation of DNA-templated transcription"/>
    <property type="evidence" value="ECO:0007669"/>
    <property type="project" value="InterPro"/>
</dbReference>
<dbReference type="CDD" id="cd15831">
    <property type="entry name" value="BTAD"/>
    <property type="match status" value="1"/>
</dbReference>
<dbReference type="GO" id="GO:0003677">
    <property type="term" value="F:DNA binding"/>
    <property type="evidence" value="ECO:0007669"/>
    <property type="project" value="UniProtKB-UniRule"/>
</dbReference>
<keyword evidence="5" id="KW-0804">Transcription</keyword>
<evidence type="ECO:0000256" key="5">
    <source>
        <dbReference type="ARBA" id="ARBA00023163"/>
    </source>
</evidence>
<keyword evidence="4 6" id="KW-0238">DNA-binding</keyword>
<dbReference type="GO" id="GO:0000160">
    <property type="term" value="P:phosphorelay signal transduction system"/>
    <property type="evidence" value="ECO:0007669"/>
    <property type="project" value="UniProtKB-KW"/>
</dbReference>
<keyword evidence="2" id="KW-0902">Two-component regulatory system</keyword>
<comment type="caution">
    <text evidence="8">The sequence shown here is derived from an EMBL/GenBank/DDBJ whole genome shotgun (WGS) entry which is preliminary data.</text>
</comment>
<dbReference type="PROSITE" id="PS51755">
    <property type="entry name" value="OMPR_PHOB"/>
    <property type="match status" value="1"/>
</dbReference>
<keyword evidence="9" id="KW-1185">Reference proteome</keyword>
<protein>
    <submittedName>
        <fullName evidence="8">AfsR/SARP family transcriptional regulator</fullName>
    </submittedName>
</protein>
<dbReference type="SUPFAM" id="SSF48452">
    <property type="entry name" value="TPR-like"/>
    <property type="match status" value="1"/>
</dbReference>
<dbReference type="SMART" id="SM00862">
    <property type="entry name" value="Trans_reg_C"/>
    <property type="match status" value="1"/>
</dbReference>
<evidence type="ECO:0000259" key="7">
    <source>
        <dbReference type="PROSITE" id="PS51755"/>
    </source>
</evidence>
<dbReference type="SMART" id="SM01043">
    <property type="entry name" value="BTAD"/>
    <property type="match status" value="1"/>
</dbReference>
<evidence type="ECO:0000313" key="9">
    <source>
        <dbReference type="Proteomes" id="UP000664781"/>
    </source>
</evidence>
<feature type="domain" description="OmpR/PhoB-type" evidence="7">
    <location>
        <begin position="1"/>
        <end position="95"/>
    </location>
</feature>